<evidence type="ECO:0000259" key="1">
    <source>
        <dbReference type="Pfam" id="PF00534"/>
    </source>
</evidence>
<sequence>MKKWDMIVAQRPDKIISISQTVADRCKKYYNRESEVVYPPFDIKYWTKIKSKFQSLNLKSNPNFKSEIPEKYFLVVSRLEPYKKIDLIIKVFNKQNHVPSRIDRHQDGKTDSKHHLIIVGEGSEEKKLKEIAGENITFLSKLTDEELVYLYSKAEALIMPQEEDFGYVALEAQFFGCPVIAYNKGGASITVSEGKTGLFFHDQTVEELSKAIGKYNMVKYKLQRNTLEFGPKNVERFAKEKFVNEFKRVTRNL</sequence>
<comment type="caution">
    <text evidence="2">The sequence shown here is derived from an EMBL/GenBank/DDBJ whole genome shotgun (WGS) entry which is preliminary data.</text>
</comment>
<dbReference type="GO" id="GO:0016757">
    <property type="term" value="F:glycosyltransferase activity"/>
    <property type="evidence" value="ECO:0007669"/>
    <property type="project" value="InterPro"/>
</dbReference>
<protein>
    <recommendedName>
        <fullName evidence="1">Glycosyl transferase family 1 domain-containing protein</fullName>
    </recommendedName>
</protein>
<evidence type="ECO:0000313" key="3">
    <source>
        <dbReference type="Proteomes" id="UP000178853"/>
    </source>
</evidence>
<dbReference type="Pfam" id="PF00534">
    <property type="entry name" value="Glycos_transf_1"/>
    <property type="match status" value="1"/>
</dbReference>
<organism evidence="2 3">
    <name type="scientific">Candidatus Roizmanbacteria bacterium RIFCSPHIGHO2_12_FULL_39_8</name>
    <dbReference type="NCBI Taxonomy" id="1802050"/>
    <lineage>
        <taxon>Bacteria</taxon>
        <taxon>Candidatus Roizmaniibacteriota</taxon>
    </lineage>
</organism>
<feature type="domain" description="Glycosyl transferase family 1" evidence="1">
    <location>
        <begin position="69"/>
        <end position="214"/>
    </location>
</feature>
<gene>
    <name evidence="2" type="ORF">A3F60_03300</name>
</gene>
<dbReference type="AlphaFoldDB" id="A0A1F7HVB3"/>
<accession>A0A1F7HVB3</accession>
<dbReference type="Proteomes" id="UP000178853">
    <property type="component" value="Unassembled WGS sequence"/>
</dbReference>
<reference evidence="2 3" key="1">
    <citation type="journal article" date="2016" name="Nat. Commun.">
        <title>Thousands of microbial genomes shed light on interconnected biogeochemical processes in an aquifer system.</title>
        <authorList>
            <person name="Anantharaman K."/>
            <person name="Brown C.T."/>
            <person name="Hug L.A."/>
            <person name="Sharon I."/>
            <person name="Castelle C.J."/>
            <person name="Probst A.J."/>
            <person name="Thomas B.C."/>
            <person name="Singh A."/>
            <person name="Wilkins M.J."/>
            <person name="Karaoz U."/>
            <person name="Brodie E.L."/>
            <person name="Williams K.H."/>
            <person name="Hubbard S.S."/>
            <person name="Banfield J.F."/>
        </authorList>
    </citation>
    <scope>NUCLEOTIDE SEQUENCE [LARGE SCALE GENOMIC DNA]</scope>
</reference>
<dbReference type="InterPro" id="IPR001296">
    <property type="entry name" value="Glyco_trans_1"/>
</dbReference>
<dbReference type="InterPro" id="IPR050194">
    <property type="entry name" value="Glycosyltransferase_grp1"/>
</dbReference>
<dbReference type="SUPFAM" id="SSF53756">
    <property type="entry name" value="UDP-Glycosyltransferase/glycogen phosphorylase"/>
    <property type="match status" value="1"/>
</dbReference>
<dbReference type="PANTHER" id="PTHR45947:SF3">
    <property type="entry name" value="SULFOQUINOVOSYL TRANSFERASE SQD2"/>
    <property type="match status" value="1"/>
</dbReference>
<proteinExistence type="predicted"/>
<dbReference type="EMBL" id="MGAA01000073">
    <property type="protein sequence ID" value="OGK35084.1"/>
    <property type="molecule type" value="Genomic_DNA"/>
</dbReference>
<evidence type="ECO:0000313" key="2">
    <source>
        <dbReference type="EMBL" id="OGK35084.1"/>
    </source>
</evidence>
<name>A0A1F7HVB3_9BACT</name>
<dbReference type="Gene3D" id="3.40.50.2000">
    <property type="entry name" value="Glycogen Phosphorylase B"/>
    <property type="match status" value="1"/>
</dbReference>
<dbReference type="PANTHER" id="PTHR45947">
    <property type="entry name" value="SULFOQUINOVOSYL TRANSFERASE SQD2"/>
    <property type="match status" value="1"/>
</dbReference>